<dbReference type="Gene3D" id="2.30.110.10">
    <property type="entry name" value="Electron Transport, Fmn-binding Protein, Chain A"/>
    <property type="match status" value="1"/>
</dbReference>
<comment type="caution">
    <text evidence="3">The sequence shown here is derived from an EMBL/GenBank/DDBJ whole genome shotgun (WGS) entry which is preliminary data.</text>
</comment>
<accession>A0ABQ6HLH2</accession>
<evidence type="ECO:0008006" key="5">
    <source>
        <dbReference type="Google" id="ProtNLM"/>
    </source>
</evidence>
<reference evidence="4" key="1">
    <citation type="journal article" date="2019" name="Int. J. Syst. Evol. Microbiol.">
        <title>The Global Catalogue of Microorganisms (GCM) 10K type strain sequencing project: providing services to taxonomists for standard genome sequencing and annotation.</title>
        <authorList>
            <consortium name="The Broad Institute Genomics Platform"/>
            <consortium name="The Broad Institute Genome Sequencing Center for Infectious Disease"/>
            <person name="Wu L."/>
            <person name="Ma J."/>
        </authorList>
    </citation>
    <scope>NUCLEOTIDE SEQUENCE [LARGE SCALE GENOMIC DNA]</scope>
    <source>
        <strain evidence="4">NBRC 105830</strain>
    </source>
</reference>
<gene>
    <name evidence="3" type="ORF">GCM10025862_12220</name>
</gene>
<evidence type="ECO:0000313" key="3">
    <source>
        <dbReference type="EMBL" id="GMA19201.1"/>
    </source>
</evidence>
<organism evidence="3 4">
    <name type="scientific">Arsenicicoccus piscis</name>
    <dbReference type="NCBI Taxonomy" id="673954"/>
    <lineage>
        <taxon>Bacteria</taxon>
        <taxon>Bacillati</taxon>
        <taxon>Actinomycetota</taxon>
        <taxon>Actinomycetes</taxon>
        <taxon>Micrococcales</taxon>
        <taxon>Intrasporangiaceae</taxon>
        <taxon>Arsenicicoccus</taxon>
    </lineage>
</organism>
<dbReference type="NCBIfam" id="TIGR00026">
    <property type="entry name" value="hi_GC_TIGR00026"/>
    <property type="match status" value="1"/>
</dbReference>
<dbReference type="Pfam" id="PF04075">
    <property type="entry name" value="F420H2_quin_red"/>
    <property type="match status" value="1"/>
</dbReference>
<evidence type="ECO:0000313" key="4">
    <source>
        <dbReference type="Proteomes" id="UP001157109"/>
    </source>
</evidence>
<comment type="catalytic activity">
    <reaction evidence="2">
        <text>oxidized coenzyme F420-(gamma-L-Glu)(n) + a quinol + H(+) = reduced coenzyme F420-(gamma-L-Glu)(n) + a quinone</text>
        <dbReference type="Rhea" id="RHEA:39663"/>
        <dbReference type="Rhea" id="RHEA-COMP:12939"/>
        <dbReference type="Rhea" id="RHEA-COMP:14378"/>
        <dbReference type="ChEBI" id="CHEBI:15378"/>
        <dbReference type="ChEBI" id="CHEBI:24646"/>
        <dbReference type="ChEBI" id="CHEBI:132124"/>
        <dbReference type="ChEBI" id="CHEBI:133980"/>
        <dbReference type="ChEBI" id="CHEBI:139511"/>
    </reaction>
</comment>
<dbReference type="PANTHER" id="PTHR39428">
    <property type="entry name" value="F420H(2)-DEPENDENT QUINONE REDUCTASE RV1261C"/>
    <property type="match status" value="1"/>
</dbReference>
<name>A0ABQ6HLH2_9MICO</name>
<protein>
    <recommendedName>
        <fullName evidence="5">Nitroreductase family deazaflavin-dependent oxidoreductase</fullName>
    </recommendedName>
</protein>
<keyword evidence="4" id="KW-1185">Reference proteome</keyword>
<evidence type="ECO:0000256" key="1">
    <source>
        <dbReference type="ARBA" id="ARBA00008710"/>
    </source>
</evidence>
<dbReference type="EMBL" id="BSUJ01000001">
    <property type="protein sequence ID" value="GMA19201.1"/>
    <property type="molecule type" value="Genomic_DNA"/>
</dbReference>
<proteinExistence type="inferred from homology"/>
<dbReference type="InterPro" id="IPR012349">
    <property type="entry name" value="Split_barrel_FMN-bd"/>
</dbReference>
<dbReference type="InterPro" id="IPR004378">
    <property type="entry name" value="F420H2_quin_Rdtase"/>
</dbReference>
<dbReference type="PANTHER" id="PTHR39428:SF1">
    <property type="entry name" value="F420H(2)-DEPENDENT QUINONE REDUCTASE RV1261C"/>
    <property type="match status" value="1"/>
</dbReference>
<sequence>MSNPQYDDMNRQIIDEFRANGGTVSSRPFGRSLVLVHHIGAKTGTERINPVMHIRQDPDTWLIAASKAGQPENPAWYHNLLAHPDTVIETPDDGTVPVHVTDLEGEERDAAWAQFTAASPGFRSYEERTTRTIPVLALTRREA</sequence>
<comment type="similarity">
    <text evidence="1">Belongs to the F420H(2)-dependent quinone reductase family.</text>
</comment>
<dbReference type="Proteomes" id="UP001157109">
    <property type="component" value="Unassembled WGS sequence"/>
</dbReference>
<evidence type="ECO:0000256" key="2">
    <source>
        <dbReference type="ARBA" id="ARBA00049106"/>
    </source>
</evidence>
<dbReference type="RefSeq" id="WP_241441920.1">
    <property type="nucleotide sequence ID" value="NZ_BSUJ01000001.1"/>
</dbReference>